<proteinExistence type="predicted"/>
<dbReference type="PANTHER" id="PTHR35567">
    <property type="entry name" value="MALATE DEHYDROGENASE (AFU_ORTHOLOGUE AFUA_2G13800)"/>
    <property type="match status" value="1"/>
</dbReference>
<comment type="caution">
    <text evidence="2">The sequence shown here is derived from an EMBL/GenBank/DDBJ whole genome shotgun (WGS) entry which is preliminary data.</text>
</comment>
<evidence type="ECO:0000313" key="3">
    <source>
        <dbReference type="Proteomes" id="UP000191500"/>
    </source>
</evidence>
<keyword evidence="1" id="KW-0732">Signal</keyword>
<reference evidence="3" key="1">
    <citation type="journal article" date="2017" name="Nat. Microbiol.">
        <title>Global analysis of biosynthetic gene clusters reveals vast potential of secondary metabolite production in Penicillium species.</title>
        <authorList>
            <person name="Nielsen J.C."/>
            <person name="Grijseels S."/>
            <person name="Prigent S."/>
            <person name="Ji B."/>
            <person name="Dainat J."/>
            <person name="Nielsen K.F."/>
            <person name="Frisvad J.C."/>
            <person name="Workman M."/>
            <person name="Nielsen J."/>
        </authorList>
    </citation>
    <scope>NUCLEOTIDE SEQUENCE [LARGE SCALE GENOMIC DNA]</scope>
    <source>
        <strain evidence="3">IBT 31321</strain>
    </source>
</reference>
<sequence>MKMLLALPLLLVAANVEGHSGLPHPHPLALASSFSHIYHQLGKINIGNCSLANVSLSLNATKSQLPVPSKDLTLKYVALGRGTQNYTCPSNASSDSKTTIKPKATGAAATLFDASCIASSSLTLLHEIPAIISATPLGSLAFMATLVAQSTRSTNLIIGEHYFDSDGEPIFDMELSGSRSWIAARKIASSPAPKSRSKSSDDVPWLKLGHKKGKGIQEVYRVVTSQGDPPSTCAGQKTAIQVDYAAEYWFYG</sequence>
<feature type="chain" id="PRO_5012302994" description="Malate dehydrogenase" evidence="1">
    <location>
        <begin position="19"/>
        <end position="252"/>
    </location>
</feature>
<evidence type="ECO:0000256" key="1">
    <source>
        <dbReference type="SAM" id="SignalP"/>
    </source>
</evidence>
<gene>
    <name evidence="2" type="ORF">PENCOP_c001G07836</name>
</gene>
<evidence type="ECO:0008006" key="4">
    <source>
        <dbReference type="Google" id="ProtNLM"/>
    </source>
</evidence>
<evidence type="ECO:0000313" key="2">
    <source>
        <dbReference type="EMBL" id="OQE47227.1"/>
    </source>
</evidence>
<organism evidence="2 3">
    <name type="scientific">Penicillium coprophilum</name>
    <dbReference type="NCBI Taxonomy" id="36646"/>
    <lineage>
        <taxon>Eukaryota</taxon>
        <taxon>Fungi</taxon>
        <taxon>Dikarya</taxon>
        <taxon>Ascomycota</taxon>
        <taxon>Pezizomycotina</taxon>
        <taxon>Eurotiomycetes</taxon>
        <taxon>Eurotiomycetidae</taxon>
        <taxon>Eurotiales</taxon>
        <taxon>Aspergillaceae</taxon>
        <taxon>Penicillium</taxon>
    </lineage>
</organism>
<name>A0A1V6V962_9EURO</name>
<dbReference type="Pfam" id="PF11937">
    <property type="entry name" value="DUF3455"/>
    <property type="match status" value="1"/>
</dbReference>
<feature type="signal peptide" evidence="1">
    <location>
        <begin position="1"/>
        <end position="18"/>
    </location>
</feature>
<dbReference type="PANTHER" id="PTHR35567:SF1">
    <property type="entry name" value="CONSERVED FUNGAL PROTEIN (AFU_ORTHOLOGUE AFUA_1G14230)"/>
    <property type="match status" value="1"/>
</dbReference>
<dbReference type="AlphaFoldDB" id="A0A1V6V962"/>
<dbReference type="InterPro" id="IPR021851">
    <property type="entry name" value="DUF3455"/>
</dbReference>
<dbReference type="Proteomes" id="UP000191500">
    <property type="component" value="Unassembled WGS sequence"/>
</dbReference>
<accession>A0A1V6V962</accession>
<protein>
    <recommendedName>
        <fullName evidence="4">Malate dehydrogenase</fullName>
    </recommendedName>
</protein>
<keyword evidence="3" id="KW-1185">Reference proteome</keyword>
<dbReference type="EMBL" id="MDDG01000001">
    <property type="protein sequence ID" value="OQE47227.1"/>
    <property type="molecule type" value="Genomic_DNA"/>
</dbReference>